<evidence type="ECO:0000256" key="5">
    <source>
        <dbReference type="ARBA" id="ARBA00047754"/>
    </source>
</evidence>
<evidence type="ECO:0000256" key="2">
    <source>
        <dbReference type="ARBA" id="ARBA00012274"/>
    </source>
</evidence>
<feature type="domain" description="TSCPD" evidence="7">
    <location>
        <begin position="360"/>
        <end position="465"/>
    </location>
</feature>
<organism evidence="8 9">
    <name type="scientific">Neokomagataea tanensis</name>
    <dbReference type="NCBI Taxonomy" id="661191"/>
    <lineage>
        <taxon>Bacteria</taxon>
        <taxon>Pseudomonadati</taxon>
        <taxon>Pseudomonadota</taxon>
        <taxon>Alphaproteobacteria</taxon>
        <taxon>Acetobacterales</taxon>
        <taxon>Acetobacteraceae</taxon>
        <taxon>Neokomagataea</taxon>
    </lineage>
</organism>
<accession>A0A4Y6V7Q5</accession>
<proteinExistence type="inferred from homology"/>
<evidence type="ECO:0000259" key="7">
    <source>
        <dbReference type="Pfam" id="PF12637"/>
    </source>
</evidence>
<name>A0A4Y6V7Q5_9PROT</name>
<evidence type="ECO:0000313" key="9">
    <source>
        <dbReference type="Proteomes" id="UP000317214"/>
    </source>
</evidence>
<comment type="similarity">
    <text evidence="1">Belongs to the ribonucleoside diphosphate reductase class-2 family.</text>
</comment>
<evidence type="ECO:0000313" key="8">
    <source>
        <dbReference type="EMBL" id="QDH24547.1"/>
    </source>
</evidence>
<dbReference type="EC" id="1.17.4.1" evidence="2"/>
<evidence type="ECO:0000256" key="3">
    <source>
        <dbReference type="ARBA" id="ARBA00022634"/>
    </source>
</evidence>
<feature type="compositionally biased region" description="Polar residues" evidence="6">
    <location>
        <begin position="497"/>
        <end position="508"/>
    </location>
</feature>
<gene>
    <name evidence="8" type="ORF">D5366_04045</name>
</gene>
<dbReference type="GO" id="GO:0071897">
    <property type="term" value="P:DNA biosynthetic process"/>
    <property type="evidence" value="ECO:0007669"/>
    <property type="project" value="UniProtKB-KW"/>
</dbReference>
<dbReference type="Pfam" id="PF12637">
    <property type="entry name" value="TSCPD"/>
    <property type="match status" value="1"/>
</dbReference>
<feature type="region of interest" description="Disordered" evidence="6">
    <location>
        <begin position="470"/>
        <end position="524"/>
    </location>
</feature>
<keyword evidence="9" id="KW-1185">Reference proteome</keyword>
<protein>
    <recommendedName>
        <fullName evidence="2">ribonucleoside-diphosphate reductase</fullName>
        <ecNumber evidence="2">1.17.4.1</ecNumber>
    </recommendedName>
</protein>
<dbReference type="InterPro" id="IPR024434">
    <property type="entry name" value="TSCPD_dom"/>
</dbReference>
<evidence type="ECO:0000256" key="6">
    <source>
        <dbReference type="SAM" id="MobiDB-lite"/>
    </source>
</evidence>
<comment type="catalytic activity">
    <reaction evidence="5">
        <text>a 2'-deoxyribonucleoside 5'-diphosphate + [thioredoxin]-disulfide + H2O = a ribonucleoside 5'-diphosphate + [thioredoxin]-dithiol</text>
        <dbReference type="Rhea" id="RHEA:23252"/>
        <dbReference type="Rhea" id="RHEA-COMP:10698"/>
        <dbReference type="Rhea" id="RHEA-COMP:10700"/>
        <dbReference type="ChEBI" id="CHEBI:15377"/>
        <dbReference type="ChEBI" id="CHEBI:29950"/>
        <dbReference type="ChEBI" id="CHEBI:50058"/>
        <dbReference type="ChEBI" id="CHEBI:57930"/>
        <dbReference type="ChEBI" id="CHEBI:73316"/>
        <dbReference type="EC" id="1.17.4.1"/>
    </reaction>
</comment>
<evidence type="ECO:0000256" key="4">
    <source>
        <dbReference type="ARBA" id="ARBA00022741"/>
    </source>
</evidence>
<feature type="compositionally biased region" description="Basic residues" evidence="6">
    <location>
        <begin position="514"/>
        <end position="524"/>
    </location>
</feature>
<sequence>MTTRLHWTGVRMRTLQVTTDPDDSSTRAVTLPAAWDDAAAEALARLAPGEGPVRLATEAARWVDTLDACLPLPGTPKDAAPLGHALSCLLLFRQIAPNAALWRREAEATPGFVVRLSSFVDDGAFSAEHFAVSLAVICDALRRLQGEQSAERSGALPLFDAPDTTPKDPAGLILLTDLDACLAAIGLDYDSDDGRAAAQALTALTTAIARAGTSLAAPTIPDSPLGGLRNFAARALPPAAAYGDGACLAPIQTGFSTPGPVDGLLDVEACGLAPIFSPTREDGRLRRATLQRLEHRGLQPQSALALALSGTNPLPPTSPEAHERMHHALCALVDFMPELPEPEYARLRAKLERGARRPLPNRQRGFTQRAAIGGHGLFMRTSEFDDGSLGEVSFVPAREGAMTRGLMECLGQAVSIGLQHGAPLGAFVERFAYARFGAAGTVEGDPSMGYASSMVDYAFRTLSDAYLDHPLPDAPQQAVEKEDPAPMLPLNMDGDQQDISVQGISKNNGDGGAKGRRRRLRLVS</sequence>
<reference evidence="8 9" key="1">
    <citation type="submission" date="2018-09" db="EMBL/GenBank/DDBJ databases">
        <title>The complete genome sequence of Neokomagataea tanensis NBRC 106556(T).</title>
        <authorList>
            <person name="Chua K.-O."/>
            <person name="See-Too W.-S."/>
            <person name="Hong K.-W."/>
            <person name="Yin W.-F."/>
            <person name="Chan K.-G."/>
        </authorList>
    </citation>
    <scope>NUCLEOTIDE SEQUENCE [LARGE SCALE GENOMIC DNA]</scope>
    <source>
        <strain evidence="9">AH13 \ NBRC 106556</strain>
    </source>
</reference>
<keyword evidence="4" id="KW-0547">Nucleotide-binding</keyword>
<keyword evidence="3" id="KW-0237">DNA synthesis</keyword>
<evidence type="ECO:0000256" key="1">
    <source>
        <dbReference type="ARBA" id="ARBA00007405"/>
    </source>
</evidence>
<dbReference type="GO" id="GO:0004748">
    <property type="term" value="F:ribonucleoside-diphosphate reductase activity, thioredoxin disulfide as acceptor"/>
    <property type="evidence" value="ECO:0007669"/>
    <property type="project" value="UniProtKB-EC"/>
</dbReference>
<dbReference type="KEGG" id="ntn:D5366_04045"/>
<dbReference type="Proteomes" id="UP000317214">
    <property type="component" value="Chromosome"/>
</dbReference>
<dbReference type="AlphaFoldDB" id="A0A4Y6V7Q5"/>
<dbReference type="GO" id="GO:0000166">
    <property type="term" value="F:nucleotide binding"/>
    <property type="evidence" value="ECO:0007669"/>
    <property type="project" value="UniProtKB-KW"/>
</dbReference>
<dbReference type="EMBL" id="CP032485">
    <property type="protein sequence ID" value="QDH24547.1"/>
    <property type="molecule type" value="Genomic_DNA"/>
</dbReference>
<dbReference type="OrthoDB" id="9762933at2"/>